<accession>A0A317TZS0</accession>
<reference evidence="1 2" key="1">
    <citation type="submission" date="2018-05" db="EMBL/GenBank/DDBJ databases">
        <title>Legionella qingyii sp.nov., whole genome shotgun sequence.</title>
        <authorList>
            <person name="Wu H."/>
            <person name="Zhu Q."/>
            <person name="Hu C."/>
        </authorList>
    </citation>
    <scope>NUCLEOTIDE SEQUENCE [LARGE SCALE GENOMIC DNA]</scope>
    <source>
        <strain evidence="1 2">HEB18</strain>
    </source>
</reference>
<evidence type="ECO:0000313" key="2">
    <source>
        <dbReference type="Proteomes" id="UP000247152"/>
    </source>
</evidence>
<protein>
    <submittedName>
        <fullName evidence="1">Uncharacterized protein</fullName>
    </submittedName>
</protein>
<comment type="caution">
    <text evidence="1">The sequence shown here is derived from an EMBL/GenBank/DDBJ whole genome shotgun (WGS) entry which is preliminary data.</text>
</comment>
<dbReference type="EMBL" id="QHJG01000032">
    <property type="protein sequence ID" value="PWY54518.1"/>
    <property type="molecule type" value="Genomic_DNA"/>
</dbReference>
<proteinExistence type="predicted"/>
<gene>
    <name evidence="1" type="ORF">DGG96_16665</name>
</gene>
<name>A0A317TZS0_9GAMM</name>
<dbReference type="AlphaFoldDB" id="A0A317TZS0"/>
<sequence length="68" mass="7676">MVIIPSALGLWPNSSGIQLTHIYNDHHLLGSKGQPTFYLISLMKIKLRIQSLLRFACTAFVRTNHESP</sequence>
<organism evidence="1 2">
    <name type="scientific">Legionella qingyii</name>
    <dbReference type="NCBI Taxonomy" id="2184757"/>
    <lineage>
        <taxon>Bacteria</taxon>
        <taxon>Pseudomonadati</taxon>
        <taxon>Pseudomonadota</taxon>
        <taxon>Gammaproteobacteria</taxon>
        <taxon>Legionellales</taxon>
        <taxon>Legionellaceae</taxon>
        <taxon>Legionella</taxon>
    </lineage>
</organism>
<evidence type="ECO:0000313" key="1">
    <source>
        <dbReference type="EMBL" id="PWY54518.1"/>
    </source>
</evidence>
<dbReference type="Proteomes" id="UP000247152">
    <property type="component" value="Unassembled WGS sequence"/>
</dbReference>